<reference evidence="1" key="1">
    <citation type="submission" date="2022-08" db="EMBL/GenBank/DDBJ databases">
        <authorList>
            <person name="Gutierrez-Valencia J."/>
        </authorList>
    </citation>
    <scope>NUCLEOTIDE SEQUENCE</scope>
</reference>
<accession>A0AAV0PSR7</accession>
<proteinExistence type="predicted"/>
<dbReference type="EMBL" id="CAMGYJ010000009">
    <property type="protein sequence ID" value="CAI0473779.1"/>
    <property type="molecule type" value="Genomic_DNA"/>
</dbReference>
<gene>
    <name evidence="1" type="ORF">LITE_LOCUS39776</name>
</gene>
<evidence type="ECO:0000313" key="1">
    <source>
        <dbReference type="EMBL" id="CAI0473779.1"/>
    </source>
</evidence>
<keyword evidence="2" id="KW-1185">Reference proteome</keyword>
<protein>
    <submittedName>
        <fullName evidence="1">Uncharacterized protein</fullName>
    </submittedName>
</protein>
<dbReference type="Proteomes" id="UP001154282">
    <property type="component" value="Unassembled WGS sequence"/>
</dbReference>
<sequence>MKICILITLMKRLICTYFVRKRNSSS</sequence>
<dbReference type="AlphaFoldDB" id="A0AAV0PSR7"/>
<comment type="caution">
    <text evidence="1">The sequence shown here is derived from an EMBL/GenBank/DDBJ whole genome shotgun (WGS) entry which is preliminary data.</text>
</comment>
<name>A0AAV0PSR7_9ROSI</name>
<evidence type="ECO:0000313" key="2">
    <source>
        <dbReference type="Proteomes" id="UP001154282"/>
    </source>
</evidence>
<organism evidence="1 2">
    <name type="scientific">Linum tenue</name>
    <dbReference type="NCBI Taxonomy" id="586396"/>
    <lineage>
        <taxon>Eukaryota</taxon>
        <taxon>Viridiplantae</taxon>
        <taxon>Streptophyta</taxon>
        <taxon>Embryophyta</taxon>
        <taxon>Tracheophyta</taxon>
        <taxon>Spermatophyta</taxon>
        <taxon>Magnoliopsida</taxon>
        <taxon>eudicotyledons</taxon>
        <taxon>Gunneridae</taxon>
        <taxon>Pentapetalae</taxon>
        <taxon>rosids</taxon>
        <taxon>fabids</taxon>
        <taxon>Malpighiales</taxon>
        <taxon>Linaceae</taxon>
        <taxon>Linum</taxon>
    </lineage>
</organism>